<dbReference type="EMBL" id="LSKU01000001">
    <property type="protein sequence ID" value="KXG42691.1"/>
    <property type="molecule type" value="Genomic_DNA"/>
</dbReference>
<sequence>MDYDEKVLSRQYPVVKDFVYHYIAYRELNNAYKEFTKSTDFWIFTMNAHLLQAAICWCMVFGSDRSNPIHWKNLNINEKDNLSNWFRSELTEYLNIDEEEWESYWKSMVTFRNRFVAHRELTFQDPVPYFETAYKVALFYDQWVRKIVYPDLFDLIDLEEVANKFRVQTSELVERVRAGI</sequence>
<dbReference type="Proteomes" id="UP000070352">
    <property type="component" value="Unassembled WGS sequence"/>
</dbReference>
<reference evidence="1 2" key="1">
    <citation type="submission" date="2016-02" db="EMBL/GenBank/DDBJ databases">
        <title>Draft Genome for Tepidibacillus decaturensis nov. sp. Strain Z9, an Anaerobic, Moderately Thermophilic and Heterotrophic Bacterium from Deep Subsurface of the Illinois Basin, USA.</title>
        <authorList>
            <person name="Dong Y."/>
            <person name="Chang J.Y."/>
            <person name="Sanford R."/>
            <person name="Fouke B.W."/>
        </authorList>
    </citation>
    <scope>NUCLEOTIDE SEQUENCE [LARGE SCALE GENOMIC DNA]</scope>
    <source>
        <strain evidence="1 2">Z9</strain>
    </source>
</reference>
<organism evidence="1 2">
    <name type="scientific">Tepidibacillus decaturensis</name>
    <dbReference type="NCBI Taxonomy" id="1413211"/>
    <lineage>
        <taxon>Bacteria</taxon>
        <taxon>Bacillati</taxon>
        <taxon>Bacillota</taxon>
        <taxon>Bacilli</taxon>
        <taxon>Bacillales</taxon>
        <taxon>Bacillaceae</taxon>
        <taxon>Tepidibacillus</taxon>
    </lineage>
</organism>
<dbReference type="STRING" id="1413211.U473_00495"/>
<gene>
    <name evidence="1" type="ORF">U473_00495</name>
</gene>
<name>A0A135L111_9BACI</name>
<evidence type="ECO:0000313" key="1">
    <source>
        <dbReference type="EMBL" id="KXG42691.1"/>
    </source>
</evidence>
<comment type="caution">
    <text evidence="1">The sequence shown here is derived from an EMBL/GenBank/DDBJ whole genome shotgun (WGS) entry which is preliminary data.</text>
</comment>
<keyword evidence="2" id="KW-1185">Reference proteome</keyword>
<dbReference type="RefSeq" id="WP_068722392.1">
    <property type="nucleotide sequence ID" value="NZ_LSKU01000001.1"/>
</dbReference>
<dbReference type="OrthoDB" id="2990739at2"/>
<dbReference type="AlphaFoldDB" id="A0A135L111"/>
<protein>
    <submittedName>
        <fullName evidence="1">Uncharacterized protein</fullName>
    </submittedName>
</protein>
<accession>A0A135L111</accession>
<proteinExistence type="predicted"/>
<evidence type="ECO:0000313" key="2">
    <source>
        <dbReference type="Proteomes" id="UP000070352"/>
    </source>
</evidence>